<evidence type="ECO:0000259" key="18">
    <source>
        <dbReference type="PROSITE" id="PS50172"/>
    </source>
</evidence>
<dbReference type="InterPro" id="IPR043519">
    <property type="entry name" value="NT_sf"/>
</dbReference>
<dbReference type="GO" id="GO:0006260">
    <property type="term" value="P:DNA replication"/>
    <property type="evidence" value="ECO:0007669"/>
    <property type="project" value="UniProtKB-KW"/>
</dbReference>
<dbReference type="PANTHER" id="PTHR11276">
    <property type="entry name" value="DNA POLYMERASE TYPE-X FAMILY MEMBER"/>
    <property type="match status" value="1"/>
</dbReference>
<comment type="function">
    <text evidence="17">DNA polymerase that functions in several pathways of DNA repair. Involved in base excision repair (BER) responsible for repair of lesions that give rise to abasic (AP) sites in DNA. Also contributes to DNA double-strand break repair by non-homologous end joining and homologous recombination. Has both template-dependent and template-independent (terminal transferase) DNA polymerase activities. Has also a 5'-deoxyribose-5-phosphate lyase (dRP lyase) activity.</text>
</comment>
<dbReference type="SMART" id="SM00483">
    <property type="entry name" value="POLXc"/>
    <property type="match status" value="1"/>
</dbReference>
<dbReference type="Pfam" id="PF14791">
    <property type="entry name" value="DNA_pol_B_thumb"/>
    <property type="match status" value="1"/>
</dbReference>
<dbReference type="GO" id="GO:0005634">
    <property type="term" value="C:nucleus"/>
    <property type="evidence" value="ECO:0007669"/>
    <property type="project" value="UniProtKB-SubCell"/>
</dbReference>
<evidence type="ECO:0000256" key="14">
    <source>
        <dbReference type="ARBA" id="ARBA00023242"/>
    </source>
</evidence>
<dbReference type="PRINTS" id="PR00869">
    <property type="entry name" value="DNAPOLX"/>
</dbReference>
<dbReference type="GO" id="GO:0046872">
    <property type="term" value="F:metal ion binding"/>
    <property type="evidence" value="ECO:0007669"/>
    <property type="project" value="UniProtKB-UniRule"/>
</dbReference>
<evidence type="ECO:0000256" key="5">
    <source>
        <dbReference type="ARBA" id="ARBA00022679"/>
    </source>
</evidence>
<dbReference type="GO" id="GO:0003677">
    <property type="term" value="F:DNA binding"/>
    <property type="evidence" value="ECO:0007669"/>
    <property type="project" value="UniProtKB-UniRule"/>
</dbReference>
<dbReference type="InterPro" id="IPR037160">
    <property type="entry name" value="DNA_Pol_thumb_sf"/>
</dbReference>
<dbReference type="CDD" id="cd00141">
    <property type="entry name" value="NT_POLXc"/>
    <property type="match status" value="1"/>
</dbReference>
<evidence type="ECO:0000256" key="15">
    <source>
        <dbReference type="ARBA" id="ARBA00049244"/>
    </source>
</evidence>
<dbReference type="InParanoid" id="A0A6P8Y6Q3"/>
<evidence type="ECO:0000256" key="7">
    <source>
        <dbReference type="ARBA" id="ARBA00022705"/>
    </source>
</evidence>
<dbReference type="InterPro" id="IPR010996">
    <property type="entry name" value="HHH_MUS81"/>
</dbReference>
<dbReference type="PROSITE" id="PS50172">
    <property type="entry name" value="BRCT"/>
    <property type="match status" value="1"/>
</dbReference>
<dbReference type="AlphaFoldDB" id="A0A6P8Y6Q3"/>
<dbReference type="GO" id="GO:0016829">
    <property type="term" value="F:lyase activity"/>
    <property type="evidence" value="ECO:0007669"/>
    <property type="project" value="UniProtKB-KW"/>
</dbReference>
<keyword evidence="7" id="KW-0235">DNA replication</keyword>
<evidence type="ECO:0000256" key="6">
    <source>
        <dbReference type="ARBA" id="ARBA00022695"/>
    </source>
</evidence>
<keyword evidence="8" id="KW-0479">Metal-binding</keyword>
<evidence type="ECO:0000256" key="3">
    <source>
        <dbReference type="ARBA" id="ARBA00008323"/>
    </source>
</evidence>
<keyword evidence="10 17" id="KW-0239">DNA-directed DNA polymerase</keyword>
<dbReference type="InterPro" id="IPR018944">
    <property type="entry name" value="DNA_pol_lambd_fingers_domain"/>
</dbReference>
<dbReference type="SUPFAM" id="SSF81301">
    <property type="entry name" value="Nucleotidyltransferase"/>
    <property type="match status" value="1"/>
</dbReference>
<keyword evidence="11" id="KW-0238">DNA-binding</keyword>
<keyword evidence="13" id="KW-0456">Lyase</keyword>
<keyword evidence="12 17" id="KW-0234">DNA repair</keyword>
<evidence type="ECO:0000256" key="4">
    <source>
        <dbReference type="ARBA" id="ARBA00022634"/>
    </source>
</evidence>
<accession>A0A6P8Y6Q3</accession>
<evidence type="ECO:0000256" key="1">
    <source>
        <dbReference type="ARBA" id="ARBA00001936"/>
    </source>
</evidence>
<comment type="cofactor">
    <cofactor evidence="1">
        <name>Mn(2+)</name>
        <dbReference type="ChEBI" id="CHEBI:29035"/>
    </cofactor>
</comment>
<evidence type="ECO:0000256" key="10">
    <source>
        <dbReference type="ARBA" id="ARBA00022932"/>
    </source>
</evidence>
<dbReference type="OrthoDB" id="205514at2759"/>
<dbReference type="EC" id="2.7.7.7" evidence="17"/>
<evidence type="ECO:0000256" key="12">
    <source>
        <dbReference type="ARBA" id="ARBA00023204"/>
    </source>
</evidence>
<evidence type="ECO:0000256" key="8">
    <source>
        <dbReference type="ARBA" id="ARBA00022723"/>
    </source>
</evidence>
<keyword evidence="19" id="KW-1185">Reference proteome</keyword>
<dbReference type="InterPro" id="IPR028207">
    <property type="entry name" value="DNA_pol_B_palm_palm"/>
</dbReference>
<dbReference type="PROSITE" id="PS00522">
    <property type="entry name" value="DNA_POLYMERASE_X"/>
    <property type="match status" value="1"/>
</dbReference>
<dbReference type="SUPFAM" id="SSF47802">
    <property type="entry name" value="DNA polymerase beta, N-terminal domain-like"/>
    <property type="match status" value="1"/>
</dbReference>
<dbReference type="Proteomes" id="UP000515158">
    <property type="component" value="Unplaced"/>
</dbReference>
<dbReference type="SUPFAM" id="SSF52113">
    <property type="entry name" value="BRCT domain"/>
    <property type="match status" value="1"/>
</dbReference>
<dbReference type="InterPro" id="IPR029398">
    <property type="entry name" value="PolB_thumb"/>
</dbReference>
<evidence type="ECO:0000256" key="17">
    <source>
        <dbReference type="RuleBase" id="RU366014"/>
    </source>
</evidence>
<keyword evidence="14 17" id="KW-0539">Nucleus</keyword>
<feature type="domain" description="BRCT" evidence="18">
    <location>
        <begin position="12"/>
        <end position="115"/>
    </location>
</feature>
<dbReference type="FunFam" id="3.30.460.10:FF:000020">
    <property type="entry name" value="DNA polymerase lambda"/>
    <property type="match status" value="1"/>
</dbReference>
<dbReference type="FunFam" id="1.10.150.20:FF:000010">
    <property type="entry name" value="DNA polymerase lambda"/>
    <property type="match status" value="1"/>
</dbReference>
<dbReference type="Gene3D" id="1.10.150.20">
    <property type="entry name" value="5' to 3' exonuclease, C-terminal subdomain"/>
    <property type="match status" value="1"/>
</dbReference>
<dbReference type="InterPro" id="IPR022312">
    <property type="entry name" value="DNA_pol_X"/>
</dbReference>
<evidence type="ECO:0000256" key="2">
    <source>
        <dbReference type="ARBA" id="ARBA00004123"/>
    </source>
</evidence>
<dbReference type="Pfam" id="PF14792">
    <property type="entry name" value="DNA_pol_B_palm"/>
    <property type="match status" value="1"/>
</dbReference>
<evidence type="ECO:0000256" key="9">
    <source>
        <dbReference type="ARBA" id="ARBA00022763"/>
    </source>
</evidence>
<dbReference type="Gene3D" id="3.30.460.10">
    <property type="entry name" value="Beta Polymerase, domain 2"/>
    <property type="match status" value="1"/>
</dbReference>
<name>A0A6P8Y6Q3_THRPL</name>
<dbReference type="GO" id="GO:0003887">
    <property type="term" value="F:DNA-directed DNA polymerase activity"/>
    <property type="evidence" value="ECO:0007669"/>
    <property type="project" value="UniProtKB-UniRule"/>
</dbReference>
<gene>
    <name evidence="20" type="primary">LOC117641793</name>
</gene>
<keyword evidence="9 17" id="KW-0227">DNA damage</keyword>
<dbReference type="InterPro" id="IPR001357">
    <property type="entry name" value="BRCT_dom"/>
</dbReference>
<dbReference type="FunFam" id="1.10.150.110:FF:000005">
    <property type="entry name" value="DNA polymerase POL4"/>
    <property type="match status" value="1"/>
</dbReference>
<comment type="similarity">
    <text evidence="3 17">Belongs to the DNA polymerase type-X family.</text>
</comment>
<dbReference type="Pfam" id="PF10391">
    <property type="entry name" value="DNA_pol_lambd_f"/>
    <property type="match status" value="1"/>
</dbReference>
<dbReference type="InterPro" id="IPR027421">
    <property type="entry name" value="DNA_pol_lamdba_lyase_dom_sf"/>
</dbReference>
<dbReference type="InterPro" id="IPR002054">
    <property type="entry name" value="DNA-dir_DNA_pol_X"/>
</dbReference>
<dbReference type="PANTHER" id="PTHR11276:SF28">
    <property type="entry name" value="DNA POLYMERASE LAMBDA"/>
    <property type="match status" value="1"/>
</dbReference>
<keyword evidence="6 17" id="KW-0548">Nucleotidyltransferase</keyword>
<sequence>MNKQVTAKEPTKASLFSKNLSIFVLPILIGKKRLSLFESQILKGGGKVCSLSQVKSGEANPTLIVVEDSLLQNSKILEQHLKAYKNMGSCTVVGTKWLSDSIKFHKCMSFENYKPHNQPSYDEDCLPPKKQKLSEQGRENLSNNFALSEPSCSKETIEVEKFACSQSSSVNTSLEENKIVIQELQKLADAFRIKGDTWRSHGYTKAISAIKRCGKVLSSYEDAVSLPGVGDKIASKVWEILETGRLRKVSEVCEDSKTKVLQLFTNIWGVGPSTAEAWYLQGFCTLDDLKEKGTLTKQQQIGLKYYQDFLERIPRIEVEEIGELVSVMAKSIQPQLTATLVGSYRRGKESCGDIDVMICKPDHLDSKNILSQLLESLKNSGLITDDLVSIEKDGNERKYLGVCQLPGENKKHRRLDIFLVQKSELGPALMHYTGSALFNRSIRLLAAKKGMSLSEHSLHGGIVREGLKVLNGGYIIPTPDEKSIFEALGLAYRPPEERDH</sequence>
<dbReference type="PRINTS" id="PR00870">
    <property type="entry name" value="DNAPOLXBETA"/>
</dbReference>
<protein>
    <recommendedName>
        <fullName evidence="17">DNA polymerase</fullName>
        <ecNumber evidence="17">2.7.7.7</ecNumber>
    </recommendedName>
</protein>
<evidence type="ECO:0000313" key="19">
    <source>
        <dbReference type="Proteomes" id="UP000515158"/>
    </source>
</evidence>
<keyword evidence="5 17" id="KW-0808">Transferase</keyword>
<dbReference type="Gene3D" id="3.40.50.10190">
    <property type="entry name" value="BRCT domain"/>
    <property type="match status" value="1"/>
</dbReference>
<comment type="subcellular location">
    <subcellularLocation>
        <location evidence="2 17">Nucleus</location>
    </subcellularLocation>
</comment>
<dbReference type="GeneID" id="117641793"/>
<dbReference type="InterPro" id="IPR019843">
    <property type="entry name" value="DNA_pol-X_BS"/>
</dbReference>
<comment type="catalytic activity">
    <reaction evidence="15 17">
        <text>DNA(n) + a 2'-deoxyribonucleoside 5'-triphosphate = DNA(n+1) + diphosphate</text>
        <dbReference type="Rhea" id="RHEA:22508"/>
        <dbReference type="Rhea" id="RHEA-COMP:17339"/>
        <dbReference type="Rhea" id="RHEA-COMP:17340"/>
        <dbReference type="ChEBI" id="CHEBI:33019"/>
        <dbReference type="ChEBI" id="CHEBI:61560"/>
        <dbReference type="ChEBI" id="CHEBI:173112"/>
        <dbReference type="EC" id="2.7.7.7"/>
    </reaction>
</comment>
<evidence type="ECO:0000256" key="13">
    <source>
        <dbReference type="ARBA" id="ARBA00023239"/>
    </source>
</evidence>
<dbReference type="RefSeq" id="XP_034235313.1">
    <property type="nucleotide sequence ID" value="XM_034379422.1"/>
</dbReference>
<dbReference type="InterPro" id="IPR002008">
    <property type="entry name" value="DNA_pol_X_beta-like"/>
</dbReference>
<dbReference type="Pfam" id="PF14716">
    <property type="entry name" value="HHH_8"/>
    <property type="match status" value="1"/>
</dbReference>
<evidence type="ECO:0000256" key="11">
    <source>
        <dbReference type="ARBA" id="ARBA00023125"/>
    </source>
</evidence>
<evidence type="ECO:0000313" key="20">
    <source>
        <dbReference type="RefSeq" id="XP_034235313.1"/>
    </source>
</evidence>
<feature type="active site" description="Nucleophile; Schiff-base intermediate with DNA; for 5'-dRP lyase activity" evidence="16">
    <location>
        <position position="236"/>
    </location>
</feature>
<evidence type="ECO:0000256" key="16">
    <source>
        <dbReference type="PIRSR" id="PIRSR622312-50"/>
    </source>
</evidence>
<dbReference type="KEGG" id="tpal:117641793"/>
<dbReference type="Gene3D" id="3.30.210.10">
    <property type="entry name" value="DNA polymerase, thumb domain"/>
    <property type="match status" value="1"/>
</dbReference>
<dbReference type="GO" id="GO:0006303">
    <property type="term" value="P:double-strand break repair via nonhomologous end joining"/>
    <property type="evidence" value="ECO:0007669"/>
    <property type="project" value="TreeGrafter"/>
</dbReference>
<keyword evidence="4" id="KW-0237">DNA synthesis</keyword>
<dbReference type="Gene3D" id="1.10.150.110">
    <property type="entry name" value="DNA polymerase beta, N-terminal domain-like"/>
    <property type="match status" value="1"/>
</dbReference>
<organism evidence="20">
    <name type="scientific">Thrips palmi</name>
    <name type="common">Melon thrips</name>
    <dbReference type="NCBI Taxonomy" id="161013"/>
    <lineage>
        <taxon>Eukaryota</taxon>
        <taxon>Metazoa</taxon>
        <taxon>Ecdysozoa</taxon>
        <taxon>Arthropoda</taxon>
        <taxon>Hexapoda</taxon>
        <taxon>Insecta</taxon>
        <taxon>Pterygota</taxon>
        <taxon>Neoptera</taxon>
        <taxon>Paraneoptera</taxon>
        <taxon>Thysanoptera</taxon>
        <taxon>Terebrantia</taxon>
        <taxon>Thripoidea</taxon>
        <taxon>Thripidae</taxon>
        <taxon>Thrips</taxon>
    </lineage>
</organism>
<reference evidence="20" key="1">
    <citation type="submission" date="2025-08" db="UniProtKB">
        <authorList>
            <consortium name="RefSeq"/>
        </authorList>
    </citation>
    <scope>IDENTIFICATION</scope>
    <source>
        <tissue evidence="20">Total insect</tissue>
    </source>
</reference>
<dbReference type="InterPro" id="IPR036420">
    <property type="entry name" value="BRCT_dom_sf"/>
</dbReference>
<proteinExistence type="inferred from homology"/>
<dbReference type="SUPFAM" id="SSF81585">
    <property type="entry name" value="PsbU/PolX domain-like"/>
    <property type="match status" value="1"/>
</dbReference>